<evidence type="ECO:0000313" key="2">
    <source>
        <dbReference type="EMBL" id="ETR68794.1"/>
    </source>
</evidence>
<dbReference type="EMBL" id="ATBP01000830">
    <property type="protein sequence ID" value="ETR68794.1"/>
    <property type="molecule type" value="Genomic_DNA"/>
</dbReference>
<accession>A0A1V1P1X7</accession>
<protein>
    <submittedName>
        <fullName evidence="2">Circadian clock protein KaiB</fullName>
    </submittedName>
</protein>
<dbReference type="InterPro" id="IPR036249">
    <property type="entry name" value="Thioredoxin-like_sf"/>
</dbReference>
<dbReference type="Pfam" id="PF07689">
    <property type="entry name" value="KaiB"/>
    <property type="match status" value="1"/>
</dbReference>
<dbReference type="PANTHER" id="PTHR41709">
    <property type="entry name" value="KAIB-LIKE PROTEIN 1"/>
    <property type="match status" value="1"/>
</dbReference>
<dbReference type="SUPFAM" id="SSF52833">
    <property type="entry name" value="Thioredoxin-like"/>
    <property type="match status" value="1"/>
</dbReference>
<organism evidence="2 3">
    <name type="scientific">Candidatus Magnetoglobus multicellularis str. Araruama</name>
    <dbReference type="NCBI Taxonomy" id="890399"/>
    <lineage>
        <taxon>Bacteria</taxon>
        <taxon>Pseudomonadati</taxon>
        <taxon>Thermodesulfobacteriota</taxon>
        <taxon>Desulfobacteria</taxon>
        <taxon>Desulfobacterales</taxon>
        <taxon>Desulfobacteraceae</taxon>
        <taxon>Candidatus Magnetoglobus</taxon>
    </lineage>
</organism>
<dbReference type="Proteomes" id="UP000189670">
    <property type="component" value="Unassembled WGS sequence"/>
</dbReference>
<proteinExistence type="predicted"/>
<evidence type="ECO:0000259" key="1">
    <source>
        <dbReference type="SMART" id="SM01248"/>
    </source>
</evidence>
<gene>
    <name evidence="2" type="ORF">OMM_10164</name>
</gene>
<dbReference type="InterPro" id="IPR039022">
    <property type="entry name" value="KaiB-like"/>
</dbReference>
<comment type="caution">
    <text evidence="2">The sequence shown here is derived from an EMBL/GenBank/DDBJ whole genome shotgun (WGS) entry which is preliminary data.</text>
</comment>
<dbReference type="InterPro" id="IPR011649">
    <property type="entry name" value="KaiB_domain"/>
</dbReference>
<name>A0A1V1P1X7_9BACT</name>
<reference evidence="3" key="1">
    <citation type="submission" date="2012-11" db="EMBL/GenBank/DDBJ databases">
        <authorList>
            <person name="Lucero-Rivera Y.E."/>
            <person name="Tovar-Ramirez D."/>
        </authorList>
    </citation>
    <scope>NUCLEOTIDE SEQUENCE [LARGE SCALE GENOMIC DNA]</scope>
    <source>
        <strain evidence="3">Araruama</strain>
    </source>
</reference>
<dbReference type="PANTHER" id="PTHR41709:SF2">
    <property type="entry name" value="CIRCADIAN CLOCK PROTEIN KAIB2"/>
    <property type="match status" value="1"/>
</dbReference>
<evidence type="ECO:0000313" key="3">
    <source>
        <dbReference type="Proteomes" id="UP000189670"/>
    </source>
</evidence>
<feature type="domain" description="KaiB" evidence="1">
    <location>
        <begin position="7"/>
        <end position="88"/>
    </location>
</feature>
<dbReference type="Gene3D" id="3.40.30.10">
    <property type="entry name" value="Glutaredoxin"/>
    <property type="match status" value="1"/>
</dbReference>
<dbReference type="SMART" id="SM01248">
    <property type="entry name" value="KaiB"/>
    <property type="match status" value="1"/>
</dbReference>
<dbReference type="CDD" id="cd02978">
    <property type="entry name" value="KaiB_like"/>
    <property type="match status" value="1"/>
</dbReference>
<dbReference type="AlphaFoldDB" id="A0A1V1P1X7"/>
<sequence length="93" mass="10455">MKKYVFKLYISGDDIINDKAINNLKSICNSYLKDAYELTIIDIDKRPDIAENVKIVAVPTLIKELPKPVQKFIGDISDKTDLQIELGLEAVSS</sequence>
<dbReference type="GO" id="GO:0048511">
    <property type="term" value="P:rhythmic process"/>
    <property type="evidence" value="ECO:0007669"/>
    <property type="project" value="InterPro"/>
</dbReference>